<name>A0A7C5LSX4_9PROT</name>
<dbReference type="AlphaFoldDB" id="A0A7C5LSX4"/>
<evidence type="ECO:0000313" key="2">
    <source>
        <dbReference type="EMBL" id="HHL42694.1"/>
    </source>
</evidence>
<dbReference type="Proteomes" id="UP000885830">
    <property type="component" value="Unassembled WGS sequence"/>
</dbReference>
<proteinExistence type="predicted"/>
<feature type="compositionally biased region" description="Polar residues" evidence="1">
    <location>
        <begin position="26"/>
        <end position="36"/>
    </location>
</feature>
<organism evidence="2">
    <name type="scientific">Hellea balneolensis</name>
    <dbReference type="NCBI Taxonomy" id="287478"/>
    <lineage>
        <taxon>Bacteria</taxon>
        <taxon>Pseudomonadati</taxon>
        <taxon>Pseudomonadota</taxon>
        <taxon>Alphaproteobacteria</taxon>
        <taxon>Maricaulales</taxon>
        <taxon>Robiginitomaculaceae</taxon>
        <taxon>Hellea</taxon>
    </lineage>
</organism>
<evidence type="ECO:0000256" key="1">
    <source>
        <dbReference type="SAM" id="MobiDB-lite"/>
    </source>
</evidence>
<comment type="caution">
    <text evidence="2">The sequence shown here is derived from an EMBL/GenBank/DDBJ whole genome shotgun (WGS) entry which is preliminary data.</text>
</comment>
<sequence>MAKVAKILGLEIVLGLILVLAPGARAQTSPPAQDTSELGDLNAPVKQPPWQVCNQTSYILRVATMITPKGMDTSEARVKGWQKLYPGQ</sequence>
<feature type="non-terminal residue" evidence="2">
    <location>
        <position position="88"/>
    </location>
</feature>
<protein>
    <submittedName>
        <fullName evidence="2">Uncharacterized protein</fullName>
    </submittedName>
</protein>
<accession>A0A7C5LSX4</accession>
<feature type="region of interest" description="Disordered" evidence="1">
    <location>
        <begin position="26"/>
        <end position="46"/>
    </location>
</feature>
<gene>
    <name evidence="2" type="ORF">ENJ42_03685</name>
</gene>
<dbReference type="EMBL" id="DRMJ01000182">
    <property type="protein sequence ID" value="HHL42694.1"/>
    <property type="molecule type" value="Genomic_DNA"/>
</dbReference>
<reference evidence="2" key="1">
    <citation type="journal article" date="2020" name="mSystems">
        <title>Genome- and Community-Level Interaction Insights into Carbon Utilization and Element Cycling Functions of Hydrothermarchaeota in Hydrothermal Sediment.</title>
        <authorList>
            <person name="Zhou Z."/>
            <person name="Liu Y."/>
            <person name="Xu W."/>
            <person name="Pan J."/>
            <person name="Luo Z.H."/>
            <person name="Li M."/>
        </authorList>
    </citation>
    <scope>NUCLEOTIDE SEQUENCE [LARGE SCALE GENOMIC DNA]</scope>
    <source>
        <strain evidence="2">HyVt-485</strain>
    </source>
</reference>